<dbReference type="InterPro" id="IPR006073">
    <property type="entry name" value="GTP-bd"/>
</dbReference>
<feature type="region of interest" description="Disordered" evidence="5">
    <location>
        <begin position="561"/>
        <end position="652"/>
    </location>
</feature>
<evidence type="ECO:0000256" key="1">
    <source>
        <dbReference type="ARBA" id="ARBA00022490"/>
    </source>
</evidence>
<feature type="compositionally biased region" description="Basic residues" evidence="5">
    <location>
        <begin position="597"/>
        <end position="612"/>
    </location>
</feature>
<reference evidence="7" key="1">
    <citation type="submission" date="2019-03" db="EMBL/GenBank/DDBJ databases">
        <title>Long read genome sequence of the mycoparasitic Pythium oligandrum ATCC 38472 isolated from sugarbeet rhizosphere.</title>
        <authorList>
            <person name="Gaulin E."/>
        </authorList>
    </citation>
    <scope>NUCLEOTIDE SEQUENCE</scope>
    <source>
        <strain evidence="7">ATCC 38472_TT</strain>
    </source>
</reference>
<dbReference type="CDD" id="cd01857">
    <property type="entry name" value="HSR1_MMR1"/>
    <property type="match status" value="1"/>
</dbReference>
<feature type="compositionally biased region" description="Acidic residues" evidence="5">
    <location>
        <begin position="286"/>
        <end position="312"/>
    </location>
</feature>
<sequence>MVSWPLSIKPFASSAFFTKRPTDERANMGRTGQKVKKGGLGNALLKTQKTNSTTKTADVASSAGKHVSARDGGDATVALASFLESSSLDDFLASAVLANREFTAMRDRIMVLDTLESGPTVVEKRKMPMPEMTFAELKVPRRPKWDTSMTAEELNRAEKESFIEWRREIAMLEESHDSLEVTPFEKNLEVWRQLWHVRERSDIVVQIVDARNPLFYRSKDLEAYSKEGETPRRTLLVVNKSDFLDDNQRAAWGDYFKSQNDHIVFFSAKKAQEEIDALAKLNKDMELDENDEADESEEGDEEEEEEEEEVEAETAVSPPTEEIPVDVVKSDDPYPVLSRVELLDYMTAIANEVFEEVGEREKDKGLIKFGMVGFPNVGKSSVINALLGASTYSHKTQRVAVGATPGKTKHFQTLILSDKIMLCDCPGLVFPSFVNSKAEMYCCGVLPISQLRDHVGPCELVVRRISKRFLERAYGIKIPISKVARETDPVDVYAMLESYARYRGYTTSGKGGPDTSRAARDILRDYVNGKLLYCHPPPNFENSKLFDIHAVAAARFPDLAIPETEGDSEADENEGEASDAEEEGLDFDTNTEDKRVVSKRLKRHGRKGRKGRDKNPYEDSDMPSGSIGVHINSGGKKRTNPRDKRGPKTMGM</sequence>
<keyword evidence="1" id="KW-0963">Cytoplasm</keyword>
<dbReference type="Proteomes" id="UP000794436">
    <property type="component" value="Unassembled WGS sequence"/>
</dbReference>
<dbReference type="GO" id="GO:0005829">
    <property type="term" value="C:cytosol"/>
    <property type="evidence" value="ECO:0007669"/>
    <property type="project" value="TreeGrafter"/>
</dbReference>
<dbReference type="OrthoDB" id="61815at2759"/>
<proteinExistence type="predicted"/>
<keyword evidence="4" id="KW-0342">GTP-binding</keyword>
<dbReference type="PANTHER" id="PTHR45709">
    <property type="entry name" value="LARGE SUBUNIT GTPASE 1 HOMOLOG-RELATED"/>
    <property type="match status" value="1"/>
</dbReference>
<dbReference type="PANTHER" id="PTHR45709:SF2">
    <property type="entry name" value="LARGE SUBUNIT GTPASE 1 HOMOLOG"/>
    <property type="match status" value="1"/>
</dbReference>
<accession>A0A8K1CCC0</accession>
<evidence type="ECO:0000256" key="3">
    <source>
        <dbReference type="ARBA" id="ARBA00022801"/>
    </source>
</evidence>
<dbReference type="GO" id="GO:0005525">
    <property type="term" value="F:GTP binding"/>
    <property type="evidence" value="ECO:0007669"/>
    <property type="project" value="UniProtKB-KW"/>
</dbReference>
<dbReference type="AlphaFoldDB" id="A0A8K1CCC0"/>
<name>A0A8K1CCC0_PYTOL</name>
<feature type="region of interest" description="Disordered" evidence="5">
    <location>
        <begin position="282"/>
        <end position="328"/>
    </location>
</feature>
<dbReference type="SUPFAM" id="SSF52540">
    <property type="entry name" value="P-loop containing nucleoside triphosphate hydrolases"/>
    <property type="match status" value="1"/>
</dbReference>
<keyword evidence="3" id="KW-0378">Hydrolase</keyword>
<evidence type="ECO:0000256" key="5">
    <source>
        <dbReference type="SAM" id="MobiDB-lite"/>
    </source>
</evidence>
<evidence type="ECO:0000313" key="7">
    <source>
        <dbReference type="EMBL" id="TMW60326.1"/>
    </source>
</evidence>
<comment type="caution">
    <text evidence="7">The sequence shown here is derived from an EMBL/GenBank/DDBJ whole genome shotgun (WGS) entry which is preliminary data.</text>
</comment>
<dbReference type="Pfam" id="PF01926">
    <property type="entry name" value="MMR_HSR1"/>
    <property type="match status" value="1"/>
</dbReference>
<feature type="compositionally biased region" description="Acidic residues" evidence="5">
    <location>
        <begin position="564"/>
        <end position="590"/>
    </location>
</feature>
<dbReference type="GO" id="GO:0003924">
    <property type="term" value="F:GTPase activity"/>
    <property type="evidence" value="ECO:0007669"/>
    <property type="project" value="InterPro"/>
</dbReference>
<keyword evidence="2" id="KW-0547">Nucleotide-binding</keyword>
<dbReference type="InterPro" id="IPR043358">
    <property type="entry name" value="GNL1-like"/>
</dbReference>
<evidence type="ECO:0000313" key="8">
    <source>
        <dbReference type="Proteomes" id="UP000794436"/>
    </source>
</evidence>
<feature type="domain" description="G" evidence="6">
    <location>
        <begin position="369"/>
        <end position="429"/>
    </location>
</feature>
<keyword evidence="8" id="KW-1185">Reference proteome</keyword>
<evidence type="ECO:0000256" key="2">
    <source>
        <dbReference type="ARBA" id="ARBA00022741"/>
    </source>
</evidence>
<dbReference type="EMBL" id="SPLM01000108">
    <property type="protein sequence ID" value="TMW60326.1"/>
    <property type="molecule type" value="Genomic_DNA"/>
</dbReference>
<dbReference type="InterPro" id="IPR027417">
    <property type="entry name" value="P-loop_NTPase"/>
</dbReference>
<evidence type="ECO:0000259" key="6">
    <source>
        <dbReference type="Pfam" id="PF01926"/>
    </source>
</evidence>
<organism evidence="7 8">
    <name type="scientific">Pythium oligandrum</name>
    <name type="common">Mycoparasitic fungus</name>
    <dbReference type="NCBI Taxonomy" id="41045"/>
    <lineage>
        <taxon>Eukaryota</taxon>
        <taxon>Sar</taxon>
        <taxon>Stramenopiles</taxon>
        <taxon>Oomycota</taxon>
        <taxon>Peronosporomycetes</taxon>
        <taxon>Pythiales</taxon>
        <taxon>Pythiaceae</taxon>
        <taxon>Pythium</taxon>
    </lineage>
</organism>
<evidence type="ECO:0000256" key="4">
    <source>
        <dbReference type="ARBA" id="ARBA00023134"/>
    </source>
</evidence>
<gene>
    <name evidence="7" type="ORF">Poli38472_000368</name>
</gene>
<dbReference type="Gene3D" id="3.40.50.300">
    <property type="entry name" value="P-loop containing nucleotide triphosphate hydrolases"/>
    <property type="match status" value="1"/>
</dbReference>
<protein>
    <recommendedName>
        <fullName evidence="6">G domain-containing protein</fullName>
    </recommendedName>
</protein>